<feature type="transmembrane region" description="Helical" evidence="2">
    <location>
        <begin position="172"/>
        <end position="195"/>
    </location>
</feature>
<sequence length="390" mass="42677">MTIQNIEDVMERIMSLNRNLNEESLKTLLSASGWDREDILEGLRIFRATNKNTVAAAPIASHSVDREKIENNLSEEAVVEDIVQDKPYTFSLKKKEEAPDVAPLVVETKDDPLKVEVSLPTKSRVLEKAEETAAEVESFMGVKTENKEASVPAITITTEKDKPAKKKSSSRLGGIILLLLLLLLLLGAAAAYLFLPSFAGWVNEKLSFGPKQTINTKDMTRSEWNTNPNLNPNQNPNNPNYIVPTPVINIVTPTSSTSSGTQIQQTTPIPMVVSDAQVGELMREIEKLKADLNTYKNSIPEAKTQTIVRYVSQKGATGATGRGIVSVGASSTGFVINYTDNTNEIVPYSTSTLTDVLNSKQVCFRDMNATTSSSTDACLDKNTVINLLNR</sequence>
<proteinExistence type="predicted"/>
<reference evidence="3" key="1">
    <citation type="submission" date="2019-08" db="EMBL/GenBank/DDBJ databases">
        <authorList>
            <person name="Kucharzyk K."/>
            <person name="Murdoch R.W."/>
            <person name="Higgins S."/>
            <person name="Loffler F."/>
        </authorList>
    </citation>
    <scope>NUCLEOTIDE SEQUENCE</scope>
</reference>
<keyword evidence="1" id="KW-0175">Coiled coil</keyword>
<name>A0A644UAD8_9ZZZZ</name>
<comment type="caution">
    <text evidence="3">The sequence shown here is derived from an EMBL/GenBank/DDBJ whole genome shotgun (WGS) entry which is preliminary data.</text>
</comment>
<keyword evidence="2" id="KW-0472">Membrane</keyword>
<gene>
    <name evidence="3" type="ORF">SDC9_21661</name>
</gene>
<evidence type="ECO:0000256" key="1">
    <source>
        <dbReference type="SAM" id="Coils"/>
    </source>
</evidence>
<keyword evidence="2" id="KW-1133">Transmembrane helix</keyword>
<evidence type="ECO:0000313" key="3">
    <source>
        <dbReference type="EMBL" id="MPL75830.1"/>
    </source>
</evidence>
<organism evidence="3">
    <name type="scientific">bioreactor metagenome</name>
    <dbReference type="NCBI Taxonomy" id="1076179"/>
    <lineage>
        <taxon>unclassified sequences</taxon>
        <taxon>metagenomes</taxon>
        <taxon>ecological metagenomes</taxon>
    </lineage>
</organism>
<feature type="coiled-coil region" evidence="1">
    <location>
        <begin position="278"/>
        <end position="305"/>
    </location>
</feature>
<accession>A0A644UAD8</accession>
<dbReference type="EMBL" id="VSSQ01000092">
    <property type="protein sequence ID" value="MPL75830.1"/>
    <property type="molecule type" value="Genomic_DNA"/>
</dbReference>
<evidence type="ECO:0000256" key="2">
    <source>
        <dbReference type="SAM" id="Phobius"/>
    </source>
</evidence>
<keyword evidence="2" id="KW-0812">Transmembrane</keyword>
<protein>
    <submittedName>
        <fullName evidence="3">Uncharacterized protein</fullName>
    </submittedName>
</protein>
<dbReference type="AlphaFoldDB" id="A0A644UAD8"/>